<comment type="catalytic activity">
    <reaction evidence="4">
        <text>glycine + O2 + H2O = glyoxylate + H2O2 + NH4(+)</text>
        <dbReference type="Rhea" id="RHEA:11532"/>
        <dbReference type="ChEBI" id="CHEBI:15377"/>
        <dbReference type="ChEBI" id="CHEBI:15379"/>
        <dbReference type="ChEBI" id="CHEBI:16240"/>
        <dbReference type="ChEBI" id="CHEBI:28938"/>
        <dbReference type="ChEBI" id="CHEBI:36655"/>
        <dbReference type="ChEBI" id="CHEBI:57305"/>
        <dbReference type="EC" id="1.4.3.19"/>
    </reaction>
</comment>
<name>A0A926NEQ7_9BACL</name>
<sequence>MQESYDVAIVGGGVMGCAIAYQLTKAGKKVVVVERNTMGSEASRAAAGILGAQAEIDEEGPLRAFALESRALFPAFVEELKTYTGIDVQLNQKGVIKPARSQEEAVKLKHKVMEYRDWDAEVRWLDRDQLHDLEPLASENLVGGMYLPNDGQLHAAYFAEALAVVCRNVGVHMKSYCQVYRFLLDRNAVKGVITSAGTILAEQVIVTSGAFTKHLLPDVQVYPVKGECISVCADRPLLTHTLFVDEGCYLVPKAGNRIVIGATKVAHDFSKQVTAGGILFLLEKAKSLLPTIEQTTFEDSWSGLRPQSGDGLPYMGEHPDYRGIYVASGHYRNGILLSPATGKYMADLVLGKKVPAYIHDSFRLDRKSVDMEGIK</sequence>
<evidence type="ECO:0000313" key="7">
    <source>
        <dbReference type="EMBL" id="MBD1372078.1"/>
    </source>
</evidence>
<keyword evidence="2" id="KW-0784">Thiamine biosynthesis</keyword>
<evidence type="ECO:0000259" key="6">
    <source>
        <dbReference type="Pfam" id="PF01266"/>
    </source>
</evidence>
<dbReference type="AlphaFoldDB" id="A0A926NEQ7"/>
<dbReference type="SUPFAM" id="SSF51905">
    <property type="entry name" value="FAD/NAD(P)-binding domain"/>
    <property type="match status" value="1"/>
</dbReference>
<evidence type="ECO:0000256" key="4">
    <source>
        <dbReference type="ARBA" id="ARBA00049872"/>
    </source>
</evidence>
<comment type="pathway">
    <text evidence="1">Cofactor biosynthesis; thiamine diphosphate biosynthesis.</text>
</comment>
<evidence type="ECO:0000256" key="5">
    <source>
        <dbReference type="ARBA" id="ARBA00050018"/>
    </source>
</evidence>
<evidence type="ECO:0000313" key="8">
    <source>
        <dbReference type="Proteomes" id="UP000661691"/>
    </source>
</evidence>
<keyword evidence="8" id="KW-1185">Reference proteome</keyword>
<dbReference type="GO" id="GO:0043799">
    <property type="term" value="F:glycine oxidase activity"/>
    <property type="evidence" value="ECO:0007669"/>
    <property type="project" value="UniProtKB-EC"/>
</dbReference>
<dbReference type="Gene3D" id="3.30.9.10">
    <property type="entry name" value="D-Amino Acid Oxidase, subunit A, domain 2"/>
    <property type="match status" value="1"/>
</dbReference>
<dbReference type="GO" id="GO:0050660">
    <property type="term" value="F:flavin adenine dinucleotide binding"/>
    <property type="evidence" value="ECO:0007669"/>
    <property type="project" value="InterPro"/>
</dbReference>
<reference evidence="8" key="1">
    <citation type="submission" date="2022-10" db="EMBL/GenBank/DDBJ databases">
        <title>A novel bacterium of genus Hazenella, isolated from South China Sea.</title>
        <authorList>
            <person name="Huang H."/>
            <person name="Mo K."/>
            <person name="Hu Y."/>
        </authorList>
    </citation>
    <scope>NUCLEOTIDE SEQUENCE [LARGE SCALE GENOMIC DNA]</scope>
    <source>
        <strain evidence="8">IB182357</strain>
    </source>
</reference>
<dbReference type="GO" id="GO:0009228">
    <property type="term" value="P:thiamine biosynthetic process"/>
    <property type="evidence" value="ECO:0007669"/>
    <property type="project" value="UniProtKB-KW"/>
</dbReference>
<dbReference type="Proteomes" id="UP000661691">
    <property type="component" value="Unassembled WGS sequence"/>
</dbReference>
<evidence type="ECO:0000256" key="3">
    <source>
        <dbReference type="ARBA" id="ARBA00023002"/>
    </source>
</evidence>
<dbReference type="SUPFAM" id="SSF54373">
    <property type="entry name" value="FAD-linked reductases, C-terminal domain"/>
    <property type="match status" value="1"/>
</dbReference>
<accession>A0A926NEQ7</accession>
<dbReference type="InterPro" id="IPR012727">
    <property type="entry name" value="Gly_oxidase_ThiO"/>
</dbReference>
<dbReference type="InterPro" id="IPR006076">
    <property type="entry name" value="FAD-dep_OxRdtase"/>
</dbReference>
<dbReference type="Gene3D" id="3.50.50.60">
    <property type="entry name" value="FAD/NAD(P)-binding domain"/>
    <property type="match status" value="1"/>
</dbReference>
<dbReference type="EC" id="1.4.3.19" evidence="5"/>
<dbReference type="PANTHER" id="PTHR13847:SF289">
    <property type="entry name" value="GLYCINE OXIDASE"/>
    <property type="match status" value="1"/>
</dbReference>
<evidence type="ECO:0000256" key="2">
    <source>
        <dbReference type="ARBA" id="ARBA00022977"/>
    </source>
</evidence>
<keyword evidence="3 7" id="KW-0560">Oxidoreductase</keyword>
<gene>
    <name evidence="7" type="primary">thiO</name>
    <name evidence="7" type="ORF">IC620_06855</name>
</gene>
<evidence type="ECO:0000256" key="1">
    <source>
        <dbReference type="ARBA" id="ARBA00004948"/>
    </source>
</evidence>
<dbReference type="GO" id="GO:0005737">
    <property type="term" value="C:cytoplasm"/>
    <property type="evidence" value="ECO:0007669"/>
    <property type="project" value="TreeGrafter"/>
</dbReference>
<dbReference type="EMBL" id="JACXAH010000008">
    <property type="protein sequence ID" value="MBD1372078.1"/>
    <property type="molecule type" value="Genomic_DNA"/>
</dbReference>
<organism evidence="7 8">
    <name type="scientific">Polycladospora coralii</name>
    <dbReference type="NCBI Taxonomy" id="2771432"/>
    <lineage>
        <taxon>Bacteria</taxon>
        <taxon>Bacillati</taxon>
        <taxon>Bacillota</taxon>
        <taxon>Bacilli</taxon>
        <taxon>Bacillales</taxon>
        <taxon>Thermoactinomycetaceae</taxon>
        <taxon>Polycladospora</taxon>
    </lineage>
</organism>
<dbReference type="NCBIfam" id="TIGR02352">
    <property type="entry name" value="thiamin_ThiO"/>
    <property type="match status" value="1"/>
</dbReference>
<comment type="caution">
    <text evidence="7">The sequence shown here is derived from an EMBL/GenBank/DDBJ whole genome shotgun (WGS) entry which is preliminary data.</text>
</comment>
<proteinExistence type="predicted"/>
<feature type="domain" description="FAD dependent oxidoreductase" evidence="6">
    <location>
        <begin position="6"/>
        <end position="348"/>
    </location>
</feature>
<dbReference type="Pfam" id="PF01266">
    <property type="entry name" value="DAO"/>
    <property type="match status" value="1"/>
</dbReference>
<dbReference type="InterPro" id="IPR036188">
    <property type="entry name" value="FAD/NAD-bd_sf"/>
</dbReference>
<protein>
    <recommendedName>
        <fullName evidence="5">glycine oxidase</fullName>
        <ecNumber evidence="5">1.4.3.19</ecNumber>
    </recommendedName>
</protein>
<dbReference type="PANTHER" id="PTHR13847">
    <property type="entry name" value="SARCOSINE DEHYDROGENASE-RELATED"/>
    <property type="match status" value="1"/>
</dbReference>